<evidence type="ECO:0000256" key="1">
    <source>
        <dbReference type="SAM" id="Phobius"/>
    </source>
</evidence>
<name>A0A917FFL2_9BACL</name>
<protein>
    <recommendedName>
        <fullName evidence="4">DUF2809 domain-containing protein</fullName>
    </recommendedName>
</protein>
<dbReference type="EMBL" id="BMKR01000005">
    <property type="protein sequence ID" value="GGF71173.1"/>
    <property type="molecule type" value="Genomic_DNA"/>
</dbReference>
<dbReference type="AlphaFoldDB" id="A0A917FFL2"/>
<dbReference type="InterPro" id="IPR021257">
    <property type="entry name" value="DUF2809"/>
</dbReference>
<reference evidence="2" key="2">
    <citation type="submission" date="2020-09" db="EMBL/GenBank/DDBJ databases">
        <authorList>
            <person name="Sun Q."/>
            <person name="Zhou Y."/>
        </authorList>
    </citation>
    <scope>NUCLEOTIDE SEQUENCE</scope>
    <source>
        <strain evidence="2">CGMCC 1.16134</strain>
    </source>
</reference>
<sequence>MTDLKAKLVYLGAVLAAIVLGLLTRNFAEHLPRFVSLHFGDALWAVMIYCGFRLLWTRQAWPVAVILSLLFCFGIECSQLYQAEWINAWRATVLGGLILGKGFLWLDLVRYTAGIGAASLLDWCGVRIIKPRQ</sequence>
<feature type="transmembrane region" description="Helical" evidence="1">
    <location>
        <begin position="61"/>
        <end position="81"/>
    </location>
</feature>
<keyword evidence="1" id="KW-0472">Membrane</keyword>
<keyword evidence="1" id="KW-1133">Transmembrane helix</keyword>
<feature type="transmembrane region" description="Helical" evidence="1">
    <location>
        <begin position="35"/>
        <end position="55"/>
    </location>
</feature>
<gene>
    <name evidence="2" type="primary">yjgA</name>
    <name evidence="2" type="ORF">GCM10010912_15440</name>
</gene>
<feature type="transmembrane region" description="Helical" evidence="1">
    <location>
        <begin position="6"/>
        <end position="23"/>
    </location>
</feature>
<dbReference type="Pfam" id="PF10990">
    <property type="entry name" value="DUF2809"/>
    <property type="match status" value="1"/>
</dbReference>
<dbReference type="RefSeq" id="WP_189023550.1">
    <property type="nucleotide sequence ID" value="NZ_BMKR01000005.1"/>
</dbReference>
<evidence type="ECO:0000313" key="3">
    <source>
        <dbReference type="Proteomes" id="UP000637643"/>
    </source>
</evidence>
<proteinExistence type="predicted"/>
<accession>A0A917FFL2</accession>
<feature type="transmembrane region" description="Helical" evidence="1">
    <location>
        <begin position="111"/>
        <end position="129"/>
    </location>
</feature>
<organism evidence="2 3">
    <name type="scientific">Paenibacillus albidus</name>
    <dbReference type="NCBI Taxonomy" id="2041023"/>
    <lineage>
        <taxon>Bacteria</taxon>
        <taxon>Bacillati</taxon>
        <taxon>Bacillota</taxon>
        <taxon>Bacilli</taxon>
        <taxon>Bacillales</taxon>
        <taxon>Paenibacillaceae</taxon>
        <taxon>Paenibacillus</taxon>
    </lineage>
</organism>
<reference evidence="2" key="1">
    <citation type="journal article" date="2014" name="Int. J. Syst. Evol. Microbiol.">
        <title>Complete genome sequence of Corynebacterium casei LMG S-19264T (=DSM 44701T), isolated from a smear-ripened cheese.</title>
        <authorList>
            <consortium name="US DOE Joint Genome Institute (JGI-PGF)"/>
            <person name="Walter F."/>
            <person name="Albersmeier A."/>
            <person name="Kalinowski J."/>
            <person name="Ruckert C."/>
        </authorList>
    </citation>
    <scope>NUCLEOTIDE SEQUENCE</scope>
    <source>
        <strain evidence="2">CGMCC 1.16134</strain>
    </source>
</reference>
<evidence type="ECO:0008006" key="4">
    <source>
        <dbReference type="Google" id="ProtNLM"/>
    </source>
</evidence>
<keyword evidence="1" id="KW-0812">Transmembrane</keyword>
<keyword evidence="3" id="KW-1185">Reference proteome</keyword>
<comment type="caution">
    <text evidence="2">The sequence shown here is derived from an EMBL/GenBank/DDBJ whole genome shotgun (WGS) entry which is preliminary data.</text>
</comment>
<dbReference type="Proteomes" id="UP000637643">
    <property type="component" value="Unassembled WGS sequence"/>
</dbReference>
<evidence type="ECO:0000313" key="2">
    <source>
        <dbReference type="EMBL" id="GGF71173.1"/>
    </source>
</evidence>